<keyword evidence="1" id="KW-0812">Transmembrane</keyword>
<proteinExistence type="predicted"/>
<evidence type="ECO:0000256" key="1">
    <source>
        <dbReference type="SAM" id="Phobius"/>
    </source>
</evidence>
<keyword evidence="1" id="KW-1133">Transmembrane helix</keyword>
<keyword evidence="1" id="KW-0472">Membrane</keyword>
<evidence type="ECO:0008006" key="4">
    <source>
        <dbReference type="Google" id="ProtNLM"/>
    </source>
</evidence>
<comment type="caution">
    <text evidence="2">The sequence shown here is derived from an EMBL/GenBank/DDBJ whole genome shotgun (WGS) entry which is preliminary data.</text>
</comment>
<gene>
    <name evidence="2" type="ORF">GCM10022261_29720</name>
</gene>
<keyword evidence="3" id="KW-1185">Reference proteome</keyword>
<accession>A0ABP8EN66</accession>
<protein>
    <recommendedName>
        <fullName evidence="4">DUF2207 domain-containing protein</fullName>
    </recommendedName>
</protein>
<dbReference type="InterPro" id="IPR046550">
    <property type="entry name" value="DUF6704"/>
</dbReference>
<evidence type="ECO:0000313" key="3">
    <source>
        <dbReference type="Proteomes" id="UP001501586"/>
    </source>
</evidence>
<reference evidence="3" key="1">
    <citation type="journal article" date="2019" name="Int. J. Syst. Evol. Microbiol.">
        <title>The Global Catalogue of Microorganisms (GCM) 10K type strain sequencing project: providing services to taxonomists for standard genome sequencing and annotation.</title>
        <authorList>
            <consortium name="The Broad Institute Genomics Platform"/>
            <consortium name="The Broad Institute Genome Sequencing Center for Infectious Disease"/>
            <person name="Wu L."/>
            <person name="Ma J."/>
        </authorList>
    </citation>
    <scope>NUCLEOTIDE SEQUENCE [LARGE SCALE GENOMIC DNA]</scope>
    <source>
        <strain evidence="3">JCM 17458</strain>
    </source>
</reference>
<dbReference type="NCBIfam" id="NF041681">
    <property type="entry name" value="HGxxPAAW"/>
    <property type="match status" value="1"/>
</dbReference>
<dbReference type="RefSeq" id="WP_236863280.1">
    <property type="nucleotide sequence ID" value="NZ_BAABAZ010000012.1"/>
</dbReference>
<organism evidence="2 3">
    <name type="scientific">Brevibacterium daeguense</name>
    <dbReference type="NCBI Taxonomy" id="909936"/>
    <lineage>
        <taxon>Bacteria</taxon>
        <taxon>Bacillati</taxon>
        <taxon>Actinomycetota</taxon>
        <taxon>Actinomycetes</taxon>
        <taxon>Micrococcales</taxon>
        <taxon>Brevibacteriaceae</taxon>
        <taxon>Brevibacterium</taxon>
    </lineage>
</organism>
<name>A0ABP8EN66_9MICO</name>
<feature type="transmembrane region" description="Helical" evidence="1">
    <location>
        <begin position="32"/>
        <end position="51"/>
    </location>
</feature>
<dbReference type="Proteomes" id="UP001501586">
    <property type="component" value="Unassembled WGS sequence"/>
</dbReference>
<sequence length="93" mass="9801">MSKIVARNGAIDLDKSAIDYETVQDPGHGNTLAAWMTVFIMLLGAVVATVGNIFGSWMIFWVGIVIALIVGPGVGLVLRAMGKGKPKDSGRSK</sequence>
<dbReference type="EMBL" id="BAABAZ010000012">
    <property type="protein sequence ID" value="GAA4285441.1"/>
    <property type="molecule type" value="Genomic_DNA"/>
</dbReference>
<dbReference type="Pfam" id="PF20447">
    <property type="entry name" value="DUF6704"/>
    <property type="match status" value="1"/>
</dbReference>
<evidence type="ECO:0000313" key="2">
    <source>
        <dbReference type="EMBL" id="GAA4285441.1"/>
    </source>
</evidence>
<feature type="transmembrane region" description="Helical" evidence="1">
    <location>
        <begin position="57"/>
        <end position="78"/>
    </location>
</feature>